<evidence type="ECO:0000313" key="4">
    <source>
        <dbReference type="Proteomes" id="UP000007494"/>
    </source>
</evidence>
<keyword evidence="4" id="KW-1185">Reference proteome</keyword>
<dbReference type="EMBL" id="FR823385">
    <property type="protein sequence ID" value="CBZ50909.1"/>
    <property type="molecule type" value="Genomic_DNA"/>
</dbReference>
<reference evidence="3" key="4">
    <citation type="journal article" date="2015" name="PLoS ONE">
        <title>Comprehensive Evaluation of Toxoplasma gondii VEG and Neospora caninum LIV Genomes with Tachyzoite Stage Transcriptome and Proteome Defines Novel Transcript Features.</title>
        <authorList>
            <person name="Ramaprasad A."/>
            <person name="Mourier T."/>
            <person name="Naeem R."/>
            <person name="Malas T.B."/>
            <person name="Moussa E."/>
            <person name="Panigrahi A."/>
            <person name="Vermont S.J."/>
            <person name="Otto T.D."/>
            <person name="Wastling J."/>
            <person name="Pain A."/>
        </authorList>
    </citation>
    <scope>NUCLEOTIDE SEQUENCE</scope>
    <source>
        <strain evidence="3">Liverpool</strain>
    </source>
</reference>
<dbReference type="OrthoDB" id="10367547at2759"/>
<dbReference type="RefSeq" id="XP_003880942.1">
    <property type="nucleotide sequence ID" value="XM_003880893.1"/>
</dbReference>
<reference evidence="2" key="1">
    <citation type="submission" date="2011-02" db="EMBL/GenBank/DDBJ databases">
        <authorList>
            <person name="Aslett M."/>
        </authorList>
    </citation>
    <scope>NUCLEOTIDE SEQUENCE</scope>
    <source>
        <strain evidence="2">Liverpool</strain>
    </source>
</reference>
<sequence>MLLDTSQVPPPKPWERLSGNAQGGNVERGVLTQVERSQGDSRGTAPFSSSVLTPPDPTQSTVVSSLGASETALALGRAVGIASDSSSHQGYDAESLSRIYSRGTAVDACNSNTNAYNWNASYTQRSREDYVGNHYYTAPTTGNYYGNLGFGTTNPLYASSYGAYRNAPNLSFVDDEIPVLSRM</sequence>
<gene>
    <name evidence="3" type="ORF">BN1204_039840</name>
    <name evidence="2" type="ORF">NCLIV_039840</name>
</gene>
<organism evidence="2 4">
    <name type="scientific">Neospora caninum (strain Liverpool)</name>
    <dbReference type="NCBI Taxonomy" id="572307"/>
    <lineage>
        <taxon>Eukaryota</taxon>
        <taxon>Sar</taxon>
        <taxon>Alveolata</taxon>
        <taxon>Apicomplexa</taxon>
        <taxon>Conoidasida</taxon>
        <taxon>Coccidia</taxon>
        <taxon>Eucoccidiorida</taxon>
        <taxon>Eimeriorina</taxon>
        <taxon>Sarcocystidae</taxon>
        <taxon>Neospora</taxon>
    </lineage>
</organism>
<feature type="region of interest" description="Disordered" evidence="1">
    <location>
        <begin position="1"/>
        <end position="62"/>
    </location>
</feature>
<dbReference type="GeneID" id="13439895"/>
<name>F0VBC5_NEOCL</name>
<dbReference type="Proteomes" id="UP000007494">
    <property type="component" value="Chromosome IX"/>
</dbReference>
<evidence type="ECO:0000313" key="3">
    <source>
        <dbReference type="EMBL" id="CEL68211.1"/>
    </source>
</evidence>
<evidence type="ECO:0000256" key="1">
    <source>
        <dbReference type="SAM" id="MobiDB-lite"/>
    </source>
</evidence>
<dbReference type="eggNOG" id="ENOG502R0MQ">
    <property type="taxonomic scope" value="Eukaryota"/>
</dbReference>
<reference evidence="2" key="2">
    <citation type="submission" date="2011-03" db="EMBL/GenBank/DDBJ databases">
        <title>Comparative genomics and transcriptomics of Neospora caninum and Toxoplasma gondii.</title>
        <authorList>
            <person name="Reid A.J."/>
            <person name="Sohal A."/>
            <person name="Harris D."/>
            <person name="Quail M."/>
            <person name="Sanders M."/>
            <person name="Berriman M."/>
            <person name="Wastling J.M."/>
            <person name="Pain A."/>
        </authorList>
    </citation>
    <scope>NUCLEOTIDE SEQUENCE</scope>
    <source>
        <strain evidence="2">Liverpool</strain>
    </source>
</reference>
<evidence type="ECO:0000313" key="2">
    <source>
        <dbReference type="EMBL" id="CBZ50909.1"/>
    </source>
</evidence>
<reference evidence="4" key="3">
    <citation type="journal article" date="2012" name="PLoS Pathog.">
        <title>Comparative genomics of the apicomplexan parasites Toxoplasma gondii and Neospora caninum: Coccidia differing in host range and transmission strategy.</title>
        <authorList>
            <person name="Reid A.J."/>
            <person name="Vermont S.J."/>
            <person name="Cotton J.A."/>
            <person name="Harris D."/>
            <person name="Hill-Cawthorne G.A."/>
            <person name="Konen-Waisman S."/>
            <person name="Latham S.M."/>
            <person name="Mourier T."/>
            <person name="Norton R."/>
            <person name="Quail M.A."/>
            <person name="Sanders M."/>
            <person name="Shanmugam D."/>
            <person name="Sohal A."/>
            <person name="Wasmuth J.D."/>
            <person name="Brunk B."/>
            <person name="Grigg M.E."/>
            <person name="Howard J.C."/>
            <person name="Parkinson J."/>
            <person name="Roos D.S."/>
            <person name="Trees A.J."/>
            <person name="Berriman M."/>
            <person name="Pain A."/>
            <person name="Wastling J.M."/>
        </authorList>
    </citation>
    <scope>NUCLEOTIDE SEQUENCE [LARGE SCALE GENOMIC DNA]</scope>
    <source>
        <strain evidence="4">Liverpool</strain>
    </source>
</reference>
<dbReference type="AlphaFoldDB" id="F0VBC5"/>
<proteinExistence type="predicted"/>
<dbReference type="EMBL" id="LN714484">
    <property type="protein sequence ID" value="CEL68211.1"/>
    <property type="molecule type" value="Genomic_DNA"/>
</dbReference>
<dbReference type="InParanoid" id="F0VBC5"/>
<feature type="compositionally biased region" description="Polar residues" evidence="1">
    <location>
        <begin position="46"/>
        <end position="62"/>
    </location>
</feature>
<protein>
    <submittedName>
        <fullName evidence="2">Uncharacterized protein</fullName>
    </submittedName>
</protein>
<accession>F0VBC5</accession>
<dbReference type="VEuPathDB" id="ToxoDB:NCLIV_039840"/>